<protein>
    <submittedName>
        <fullName evidence="1">Uncharacterized protein</fullName>
    </submittedName>
</protein>
<dbReference type="EMBL" id="FNYW01000006">
    <property type="protein sequence ID" value="SEI63326.1"/>
    <property type="molecule type" value="Genomic_DNA"/>
</dbReference>
<gene>
    <name evidence="1" type="ORF">SAMN04488113_10658</name>
</gene>
<dbReference type="OrthoDB" id="2193340at2"/>
<sequence>MPYEDQDFIMRQIKNYAKGIGVLLDISSLKELLKLEFSIEESLSDSEIESIIYTARIENYINRRVLSEEELEKLLGLNREQIDKLVTTTEKASQKEVDLLKELVENEKNWINT</sequence>
<evidence type="ECO:0000313" key="2">
    <source>
        <dbReference type="Proteomes" id="UP000198564"/>
    </source>
</evidence>
<dbReference type="RefSeq" id="WP_091633455.1">
    <property type="nucleotide sequence ID" value="NZ_FNYW01000006.1"/>
</dbReference>
<evidence type="ECO:0000313" key="1">
    <source>
        <dbReference type="EMBL" id="SEI63326.1"/>
    </source>
</evidence>
<name>A0A1H6S950_9LACT</name>
<dbReference type="Proteomes" id="UP000198564">
    <property type="component" value="Unassembled WGS sequence"/>
</dbReference>
<dbReference type="AlphaFoldDB" id="A0A1H6S950"/>
<keyword evidence="2" id="KW-1185">Reference proteome</keyword>
<proteinExistence type="predicted"/>
<reference evidence="2" key="1">
    <citation type="submission" date="2016-10" db="EMBL/GenBank/DDBJ databases">
        <authorList>
            <person name="Varghese N."/>
            <person name="Submissions S."/>
        </authorList>
    </citation>
    <scope>NUCLEOTIDE SEQUENCE [LARGE SCALE GENOMIC DNA]</scope>
    <source>
        <strain evidence="2">DSM 25751</strain>
    </source>
</reference>
<organism evidence="1 2">
    <name type="scientific">Alkalibacterium gilvum</name>
    <dbReference type="NCBI Taxonomy" id="1130080"/>
    <lineage>
        <taxon>Bacteria</taxon>
        <taxon>Bacillati</taxon>
        <taxon>Bacillota</taxon>
        <taxon>Bacilli</taxon>
        <taxon>Lactobacillales</taxon>
        <taxon>Carnobacteriaceae</taxon>
        <taxon>Alkalibacterium</taxon>
    </lineage>
</organism>
<accession>A0A1H6S950</accession>